<dbReference type="EC" id="4.2.99.18" evidence="12"/>
<dbReference type="GeneID" id="30583048"/>
<dbReference type="InterPro" id="IPR005759">
    <property type="entry name" value="Nth"/>
</dbReference>
<keyword evidence="5 12" id="KW-0378">Hydrolase</keyword>
<evidence type="ECO:0000256" key="1">
    <source>
        <dbReference type="ARBA" id="ARBA00008343"/>
    </source>
</evidence>
<keyword evidence="2 12" id="KW-0004">4Fe-4S</keyword>
<evidence type="ECO:0000256" key="7">
    <source>
        <dbReference type="ARBA" id="ARBA00023014"/>
    </source>
</evidence>
<dbReference type="HAMAP" id="MF_00942">
    <property type="entry name" value="Nth"/>
    <property type="match status" value="1"/>
</dbReference>
<proteinExistence type="inferred from homology"/>
<keyword evidence="15" id="KW-0540">Nuclease</keyword>
<feature type="domain" description="Helix-hairpin-helix DNA-binding motif class 1" evidence="13">
    <location>
        <begin position="105"/>
        <end position="124"/>
    </location>
</feature>
<keyword evidence="9 12" id="KW-0456">Lyase</keyword>
<feature type="domain" description="HhH-GPD" evidence="14">
    <location>
        <begin position="34"/>
        <end position="181"/>
    </location>
</feature>
<dbReference type="Proteomes" id="UP000267921">
    <property type="component" value="Unassembled WGS sequence"/>
</dbReference>
<accession>A0A1L3Q1W7</accession>
<evidence type="ECO:0000256" key="10">
    <source>
        <dbReference type="ARBA" id="ARBA00023295"/>
    </source>
</evidence>
<evidence type="ECO:0000313" key="15">
    <source>
        <dbReference type="EMBL" id="APH38864.1"/>
    </source>
</evidence>
<dbReference type="Pfam" id="PF10576">
    <property type="entry name" value="EndIII_4Fe-2S"/>
    <property type="match status" value="1"/>
</dbReference>
<dbReference type="InterPro" id="IPR011257">
    <property type="entry name" value="DNA_glycosylase"/>
</dbReference>
<dbReference type="FunFam" id="1.10.340.30:FF:000001">
    <property type="entry name" value="Endonuclease III"/>
    <property type="match status" value="1"/>
</dbReference>
<evidence type="ECO:0000313" key="20">
    <source>
        <dbReference type="Proteomes" id="UP000267921"/>
    </source>
</evidence>
<keyword evidence="4 12" id="KW-0227">DNA damage</keyword>
<evidence type="ECO:0000256" key="9">
    <source>
        <dbReference type="ARBA" id="ARBA00023239"/>
    </source>
</evidence>
<evidence type="ECO:0000256" key="11">
    <source>
        <dbReference type="ARBA" id="ARBA00052915"/>
    </source>
</evidence>
<dbReference type="GO" id="GO:0006285">
    <property type="term" value="P:base-excision repair, AP site formation"/>
    <property type="evidence" value="ECO:0007669"/>
    <property type="project" value="TreeGrafter"/>
</dbReference>
<dbReference type="GO" id="GO:0003677">
    <property type="term" value="F:DNA binding"/>
    <property type="evidence" value="ECO:0007669"/>
    <property type="project" value="UniProtKB-UniRule"/>
</dbReference>
<comment type="catalytic activity">
    <reaction evidence="11">
        <text>Hydrolyzes mismatched double-stranded DNA and polynucleotides, releasing free thymine.</text>
        <dbReference type="EC" id="3.2.2.29"/>
    </reaction>
</comment>
<dbReference type="AlphaFoldDB" id="A0A1L3Q1W7"/>
<evidence type="ECO:0000256" key="2">
    <source>
        <dbReference type="ARBA" id="ARBA00022485"/>
    </source>
</evidence>
<dbReference type="OrthoDB" id="84708at2157"/>
<evidence type="ECO:0000313" key="18">
    <source>
        <dbReference type="Proteomes" id="UP000186879"/>
    </source>
</evidence>
<comment type="catalytic activity">
    <reaction evidence="12">
        <text>2'-deoxyribonucleotide-(2'-deoxyribose 5'-phosphate)-2'-deoxyribonucleotide-DNA = a 3'-end 2'-deoxyribonucleotide-(2,3-dehydro-2,3-deoxyribose 5'-phosphate)-DNA + a 5'-end 5'-phospho-2'-deoxyribonucleoside-DNA + H(+)</text>
        <dbReference type="Rhea" id="RHEA:66592"/>
        <dbReference type="Rhea" id="RHEA-COMP:13180"/>
        <dbReference type="Rhea" id="RHEA-COMP:16897"/>
        <dbReference type="Rhea" id="RHEA-COMP:17067"/>
        <dbReference type="ChEBI" id="CHEBI:15378"/>
        <dbReference type="ChEBI" id="CHEBI:136412"/>
        <dbReference type="ChEBI" id="CHEBI:157695"/>
        <dbReference type="ChEBI" id="CHEBI:167181"/>
        <dbReference type="EC" id="4.2.99.18"/>
    </reaction>
</comment>
<dbReference type="InterPro" id="IPR003265">
    <property type="entry name" value="HhH-GPD_domain"/>
</dbReference>
<dbReference type="SMART" id="SM00478">
    <property type="entry name" value="ENDO3c"/>
    <property type="match status" value="1"/>
</dbReference>
<dbReference type="InterPro" id="IPR003583">
    <property type="entry name" value="Hlx-hairpin-Hlx_DNA-bd_motif"/>
</dbReference>
<dbReference type="InterPro" id="IPR000445">
    <property type="entry name" value="HhH_motif"/>
</dbReference>
<reference evidence="16 20" key="3">
    <citation type="submission" date="2018-10" db="EMBL/GenBank/DDBJ databases">
        <title>Cultivation of a novel Methanohalophilus strain from Kebrit Deep of the Red Sea and a genomic comparison of members of the genus Methanohalophilus.</title>
        <authorList>
            <person name="Guan Y."/>
            <person name="Ngugi D.K."/>
            <person name="Stingl U."/>
        </authorList>
    </citation>
    <scope>NUCLEOTIDE SEQUENCE [LARGE SCALE GENOMIC DNA]</scope>
    <source>
        <strain evidence="16 20">DSM 3094</strain>
    </source>
</reference>
<dbReference type="EMBL" id="FNMU01000004">
    <property type="protein sequence ID" value="SDW69005.1"/>
    <property type="molecule type" value="Genomic_DNA"/>
</dbReference>
<evidence type="ECO:0000313" key="17">
    <source>
        <dbReference type="EMBL" id="SDW69005.1"/>
    </source>
</evidence>
<dbReference type="GO" id="GO:0051539">
    <property type="term" value="F:4 iron, 4 sulfur cluster binding"/>
    <property type="evidence" value="ECO:0007669"/>
    <property type="project" value="UniProtKB-UniRule"/>
</dbReference>
<dbReference type="Gene3D" id="1.10.1670.10">
    <property type="entry name" value="Helix-hairpin-Helix base-excision DNA repair enzymes (C-terminal)"/>
    <property type="match status" value="1"/>
</dbReference>
<dbReference type="RefSeq" id="WP_072561308.1">
    <property type="nucleotide sequence ID" value="NZ_CP017921.1"/>
</dbReference>
<dbReference type="PANTHER" id="PTHR43286:SF1">
    <property type="entry name" value="ENDONUCLEASE III-LIKE PROTEIN 1"/>
    <property type="match status" value="1"/>
</dbReference>
<dbReference type="SUPFAM" id="SSF48150">
    <property type="entry name" value="DNA-glycosylase"/>
    <property type="match status" value="1"/>
</dbReference>
<dbReference type="EMBL" id="RJJG01000008">
    <property type="protein sequence ID" value="RNI07509.1"/>
    <property type="molecule type" value="Genomic_DNA"/>
</dbReference>
<dbReference type="GO" id="GO:0141016">
    <property type="term" value="F:G/T mismatch-specific thymine-DNA glycosylase activity"/>
    <property type="evidence" value="ECO:0007669"/>
    <property type="project" value="UniProtKB-EC"/>
</dbReference>
<organism evidence="15 18">
    <name type="scientific">Methanohalophilus halophilus</name>
    <dbReference type="NCBI Taxonomy" id="2177"/>
    <lineage>
        <taxon>Archaea</taxon>
        <taxon>Methanobacteriati</taxon>
        <taxon>Methanobacteriota</taxon>
        <taxon>Stenosarchaea group</taxon>
        <taxon>Methanomicrobia</taxon>
        <taxon>Methanosarcinales</taxon>
        <taxon>Methanosarcinaceae</taxon>
        <taxon>Methanohalophilus</taxon>
    </lineage>
</organism>
<dbReference type="InterPro" id="IPR004036">
    <property type="entry name" value="Endonuclease-III-like_CS2"/>
</dbReference>
<keyword evidence="7 12" id="KW-0411">Iron-sulfur</keyword>
<dbReference type="CDD" id="cd00056">
    <property type="entry name" value="ENDO3c"/>
    <property type="match status" value="1"/>
</dbReference>
<dbReference type="Pfam" id="PF00730">
    <property type="entry name" value="HhH-GPD"/>
    <property type="match status" value="1"/>
</dbReference>
<sequence>MDTEEIFDRLKPLYPHEYFSTERDPFYILISTVLSQRTRDEVTEVASRRLFEHYSTPVQMVGADVKSIESLIRDVGFYRVKAGRIKEISQILIDEYYSQVPACMDELLKLPGVGRKTANCVLSYAFLEKAIAVDTHVHRISNRLGLVDTVTPEQTEIELQKQVPVSYWREVNELFVQFGKTVCKPLSPDCEVCVIEDLCAKKEKKK</sequence>
<dbReference type="KEGG" id="mhaz:BHR79_04750"/>
<evidence type="ECO:0000313" key="16">
    <source>
        <dbReference type="EMBL" id="RNI07509.1"/>
    </source>
</evidence>
<comment type="function">
    <text evidence="12">DNA repair enzyme that has both DNA N-glycosylase activity and AP-lyase activity. The DNA N-glycosylase activity releases various damaged pyrimidines from DNA by cleaving the N-glycosidic bond, leaving an AP (apurinic/apyrimidinic) site. The AP-lyase activity cleaves the phosphodiester bond 3' to the AP site by a beta-elimination, leaving a 3'-terminal unsaturated sugar and a product with a terminal 5'-phosphate.</text>
</comment>
<comment type="similarity">
    <text evidence="1 12">Belongs to the Nth/MutY family.</text>
</comment>
<keyword evidence="12" id="KW-0238">DNA-binding</keyword>
<evidence type="ECO:0000259" key="14">
    <source>
        <dbReference type="SMART" id="SM00478"/>
    </source>
</evidence>
<name>A0A1L3Q1W7_9EURY</name>
<keyword evidence="6 12" id="KW-0408">Iron</keyword>
<evidence type="ECO:0000256" key="4">
    <source>
        <dbReference type="ARBA" id="ARBA00022763"/>
    </source>
</evidence>
<dbReference type="Pfam" id="PF00633">
    <property type="entry name" value="HHH"/>
    <property type="match status" value="1"/>
</dbReference>
<evidence type="ECO:0000256" key="5">
    <source>
        <dbReference type="ARBA" id="ARBA00022801"/>
    </source>
</evidence>
<evidence type="ECO:0000313" key="19">
    <source>
        <dbReference type="Proteomes" id="UP000198669"/>
    </source>
</evidence>
<dbReference type="STRING" id="2177.BHR79_04750"/>
<dbReference type="EMBL" id="CP017921">
    <property type="protein sequence ID" value="APH38864.1"/>
    <property type="molecule type" value="Genomic_DNA"/>
</dbReference>
<keyword evidence="15" id="KW-0255">Endonuclease</keyword>
<gene>
    <name evidence="12" type="primary">nth</name>
    <name evidence="15" type="ORF">BHR79_04750</name>
    <name evidence="16" type="ORF">EFE40_09975</name>
    <name evidence="17" type="ORF">SAMN04515625_1422</name>
</gene>
<feature type="binding site" evidence="12">
    <location>
        <position position="199"/>
    </location>
    <ligand>
        <name>[4Fe-4S] cluster</name>
        <dbReference type="ChEBI" id="CHEBI:49883"/>
    </ligand>
</feature>
<protein>
    <recommendedName>
        <fullName evidence="12">Endonuclease III</fullName>
        <ecNumber evidence="12">4.2.99.18</ecNumber>
    </recommendedName>
    <alternativeName>
        <fullName evidence="12">DNA-(apurinic or apyrimidinic site) lyase</fullName>
    </alternativeName>
</protein>
<dbReference type="Proteomes" id="UP000186879">
    <property type="component" value="Chromosome"/>
</dbReference>
<comment type="cofactor">
    <cofactor evidence="12">
        <name>[4Fe-4S] cluster</name>
        <dbReference type="ChEBI" id="CHEBI:49883"/>
    </cofactor>
    <text evidence="12">Binds 1 [4Fe-4S] cluster.</text>
</comment>
<keyword evidence="8 12" id="KW-0234">DNA repair</keyword>
<keyword evidence="3 12" id="KW-0479">Metal-binding</keyword>
<keyword evidence="18" id="KW-1185">Reference proteome</keyword>
<reference evidence="17 19" key="2">
    <citation type="submission" date="2016-10" db="EMBL/GenBank/DDBJ databases">
        <authorList>
            <person name="de Groot N.N."/>
        </authorList>
    </citation>
    <scope>NUCLEOTIDE SEQUENCE [LARGE SCALE GENOMIC DNA]</scope>
    <source>
        <strain evidence="17 19">Z-7982</strain>
    </source>
</reference>
<evidence type="ECO:0000256" key="12">
    <source>
        <dbReference type="HAMAP-Rule" id="MF_00942"/>
    </source>
</evidence>
<dbReference type="SMART" id="SM00525">
    <property type="entry name" value="FES"/>
    <property type="match status" value="1"/>
</dbReference>
<feature type="binding site" evidence="12">
    <location>
        <position position="183"/>
    </location>
    <ligand>
        <name>[4Fe-4S] cluster</name>
        <dbReference type="ChEBI" id="CHEBI:49883"/>
    </ligand>
</feature>
<feature type="binding site" evidence="12">
    <location>
        <position position="190"/>
    </location>
    <ligand>
        <name>[4Fe-4S] cluster</name>
        <dbReference type="ChEBI" id="CHEBI:49883"/>
    </ligand>
</feature>
<dbReference type="InterPro" id="IPR003651">
    <property type="entry name" value="Endonuclease3_FeS-loop_motif"/>
</dbReference>
<dbReference type="SMART" id="SM00278">
    <property type="entry name" value="HhH1"/>
    <property type="match status" value="1"/>
</dbReference>
<dbReference type="GO" id="GO:0000703">
    <property type="term" value="F:oxidized pyrimidine nucleobase lesion DNA N-glycosylase activity"/>
    <property type="evidence" value="ECO:0007669"/>
    <property type="project" value="TreeGrafter"/>
</dbReference>
<dbReference type="PIRSF" id="PIRSF001435">
    <property type="entry name" value="Nth"/>
    <property type="match status" value="1"/>
</dbReference>
<evidence type="ECO:0000259" key="13">
    <source>
        <dbReference type="SMART" id="SM00278"/>
    </source>
</evidence>
<feature type="binding site" evidence="12">
    <location>
        <position position="193"/>
    </location>
    <ligand>
        <name>[4Fe-4S] cluster</name>
        <dbReference type="ChEBI" id="CHEBI:49883"/>
    </ligand>
</feature>
<dbReference type="PANTHER" id="PTHR43286">
    <property type="entry name" value="ENDONUCLEASE III-LIKE PROTEIN 1"/>
    <property type="match status" value="1"/>
</dbReference>
<reference evidence="15 18" key="1">
    <citation type="submission" date="2016-10" db="EMBL/GenBank/DDBJ databases">
        <title>Methanohalophilus halophilus.</title>
        <authorList>
            <person name="L'haridon S."/>
        </authorList>
    </citation>
    <scope>NUCLEOTIDE SEQUENCE [LARGE SCALE GENOMIC DNA]</scope>
    <source>
        <strain evidence="15 18">Z-7982</strain>
    </source>
</reference>
<evidence type="ECO:0000256" key="6">
    <source>
        <dbReference type="ARBA" id="ARBA00023004"/>
    </source>
</evidence>
<dbReference type="PROSITE" id="PS01155">
    <property type="entry name" value="ENDONUCLEASE_III_2"/>
    <property type="match status" value="1"/>
</dbReference>
<dbReference type="GO" id="GO:0046872">
    <property type="term" value="F:metal ion binding"/>
    <property type="evidence" value="ECO:0007669"/>
    <property type="project" value="UniProtKB-KW"/>
</dbReference>
<dbReference type="GO" id="GO:0140078">
    <property type="term" value="F:class I DNA-(apurinic or apyrimidinic site) endonuclease activity"/>
    <property type="evidence" value="ECO:0007669"/>
    <property type="project" value="UniProtKB-EC"/>
</dbReference>
<keyword evidence="10 12" id="KW-0326">Glycosidase</keyword>
<evidence type="ECO:0000256" key="8">
    <source>
        <dbReference type="ARBA" id="ARBA00023204"/>
    </source>
</evidence>
<dbReference type="Proteomes" id="UP000198669">
    <property type="component" value="Unassembled WGS sequence"/>
</dbReference>
<dbReference type="InterPro" id="IPR023170">
    <property type="entry name" value="HhH_base_excis_C"/>
</dbReference>
<dbReference type="GO" id="GO:0006289">
    <property type="term" value="P:nucleotide-excision repair"/>
    <property type="evidence" value="ECO:0007669"/>
    <property type="project" value="TreeGrafter"/>
</dbReference>
<evidence type="ECO:0000256" key="3">
    <source>
        <dbReference type="ARBA" id="ARBA00022723"/>
    </source>
</evidence>
<dbReference type="Gene3D" id="1.10.340.30">
    <property type="entry name" value="Hypothetical protein, domain 2"/>
    <property type="match status" value="1"/>
</dbReference>